<dbReference type="InterPro" id="IPR001841">
    <property type="entry name" value="Znf_RING"/>
</dbReference>
<dbReference type="GO" id="GO:0008270">
    <property type="term" value="F:zinc ion binding"/>
    <property type="evidence" value="ECO:0007669"/>
    <property type="project" value="UniProtKB-KW"/>
</dbReference>
<dbReference type="PANTHER" id="PTHR46463">
    <property type="entry name" value="ZINC FINGER, RING/FYVE/PHD-TYPE"/>
    <property type="match status" value="1"/>
</dbReference>
<feature type="compositionally biased region" description="Low complexity" evidence="9">
    <location>
        <begin position="156"/>
        <end position="165"/>
    </location>
</feature>
<dbReference type="Pfam" id="PF13639">
    <property type="entry name" value="zf-RING_2"/>
    <property type="match status" value="1"/>
</dbReference>
<evidence type="ECO:0000256" key="3">
    <source>
        <dbReference type="ARBA" id="ARBA00022679"/>
    </source>
</evidence>
<evidence type="ECO:0000256" key="6">
    <source>
        <dbReference type="ARBA" id="ARBA00022786"/>
    </source>
</evidence>
<dbReference type="SMART" id="SM00184">
    <property type="entry name" value="RING"/>
    <property type="match status" value="1"/>
</dbReference>
<feature type="domain" description="RING-type" evidence="10">
    <location>
        <begin position="238"/>
        <end position="278"/>
    </location>
</feature>
<proteinExistence type="predicted"/>
<comment type="caution">
    <text evidence="11">The sequence shown here is derived from an EMBL/GenBank/DDBJ whole genome shotgun (WGS) entry which is preliminary data.</text>
</comment>
<feature type="compositionally biased region" description="Low complexity" evidence="9">
    <location>
        <begin position="51"/>
        <end position="60"/>
    </location>
</feature>
<dbReference type="PANTHER" id="PTHR46463:SF10">
    <property type="entry name" value="OS01G0926200 PROTEIN"/>
    <property type="match status" value="1"/>
</dbReference>
<name>A0AAW0F0C3_9TRYP</name>
<keyword evidence="12" id="KW-1185">Reference proteome</keyword>
<organism evidence="11 12">
    <name type="scientific">Novymonas esmeraldas</name>
    <dbReference type="NCBI Taxonomy" id="1808958"/>
    <lineage>
        <taxon>Eukaryota</taxon>
        <taxon>Discoba</taxon>
        <taxon>Euglenozoa</taxon>
        <taxon>Kinetoplastea</taxon>
        <taxon>Metakinetoplastina</taxon>
        <taxon>Trypanosomatida</taxon>
        <taxon>Trypanosomatidae</taxon>
        <taxon>Novymonas</taxon>
    </lineage>
</organism>
<protein>
    <recommendedName>
        <fullName evidence="2">RING-type E3 ubiquitin transferase</fullName>
        <ecNumber evidence="2">2.3.2.27</ecNumber>
    </recommendedName>
</protein>
<keyword evidence="6" id="KW-0833">Ubl conjugation pathway</keyword>
<feature type="compositionally biased region" description="Basic and acidic residues" evidence="9">
    <location>
        <begin position="407"/>
        <end position="417"/>
    </location>
</feature>
<feature type="region of interest" description="Disordered" evidence="9">
    <location>
        <begin position="92"/>
        <end position="203"/>
    </location>
</feature>
<evidence type="ECO:0000256" key="9">
    <source>
        <dbReference type="SAM" id="MobiDB-lite"/>
    </source>
</evidence>
<keyword evidence="5 8" id="KW-0863">Zinc-finger</keyword>
<dbReference type="Proteomes" id="UP001430356">
    <property type="component" value="Unassembled WGS sequence"/>
</dbReference>
<keyword evidence="7" id="KW-0862">Zinc</keyword>
<feature type="compositionally biased region" description="Pro residues" evidence="9">
    <location>
        <begin position="140"/>
        <end position="155"/>
    </location>
</feature>
<gene>
    <name evidence="11" type="ORF">NESM_000887500</name>
</gene>
<keyword evidence="3" id="KW-0808">Transferase</keyword>
<evidence type="ECO:0000256" key="5">
    <source>
        <dbReference type="ARBA" id="ARBA00022771"/>
    </source>
</evidence>
<dbReference type="SUPFAM" id="SSF57850">
    <property type="entry name" value="RING/U-box"/>
    <property type="match status" value="1"/>
</dbReference>
<sequence length="446" mass="47032">MLSAMDSGRSPVLSSSTVEEHYVAHSVCSHIKANPIEANLDDSCDEEAFESSHPSSMASSGGALCTSATLPDRLGGHAARPAGERERFLVSHSPTLRLHQRPDATASLGGPASARGPREVLSSSTLRADRQRKLSATARTPPPPTPPPPSPPPTLLPAMLPRAPLHASASPLQRSSSALEVRGPSPGTSGLRTPAPTEESEASVAHLLPATPVKYEPAAAAPSPHKPSVAASDDADVCCICLEEYTSDNPMFRGACQHHFHLPCLMEWKQRSNSCPMCCAETLRGVGEFEASQHDAPADPAEAARLRAVAERDAEIAHRLQHRYLRQAQRRGSQDSHAAHAAHMSYALHRTAPVAATGRAPPSLGAAPRHTAVNTPPPAGAVSGPAQQQANAAAARAPARRSRRAQRAPERSAETLRGRSTPPPTRPATNSSRRPRTKSQAGCSVM</sequence>
<keyword evidence="4" id="KW-0479">Metal-binding</keyword>
<dbReference type="PROSITE" id="PS50089">
    <property type="entry name" value="ZF_RING_2"/>
    <property type="match status" value="1"/>
</dbReference>
<feature type="region of interest" description="Disordered" evidence="9">
    <location>
        <begin position="356"/>
        <end position="446"/>
    </location>
</feature>
<evidence type="ECO:0000256" key="7">
    <source>
        <dbReference type="ARBA" id="ARBA00022833"/>
    </source>
</evidence>
<dbReference type="EMBL" id="JAECZO010000230">
    <property type="protein sequence ID" value="KAK7199176.1"/>
    <property type="molecule type" value="Genomic_DNA"/>
</dbReference>
<dbReference type="GO" id="GO:0061630">
    <property type="term" value="F:ubiquitin protein ligase activity"/>
    <property type="evidence" value="ECO:0007669"/>
    <property type="project" value="UniProtKB-EC"/>
</dbReference>
<dbReference type="AlphaFoldDB" id="A0AAW0F0C3"/>
<comment type="catalytic activity">
    <reaction evidence="1">
        <text>S-ubiquitinyl-[E2 ubiquitin-conjugating enzyme]-L-cysteine + [acceptor protein]-L-lysine = [E2 ubiquitin-conjugating enzyme]-L-cysteine + N(6)-ubiquitinyl-[acceptor protein]-L-lysine.</text>
        <dbReference type="EC" id="2.3.2.27"/>
    </reaction>
</comment>
<dbReference type="InterPro" id="IPR013083">
    <property type="entry name" value="Znf_RING/FYVE/PHD"/>
</dbReference>
<accession>A0AAW0F0C3</accession>
<evidence type="ECO:0000313" key="12">
    <source>
        <dbReference type="Proteomes" id="UP001430356"/>
    </source>
</evidence>
<evidence type="ECO:0000313" key="11">
    <source>
        <dbReference type="EMBL" id="KAK7199176.1"/>
    </source>
</evidence>
<evidence type="ECO:0000256" key="2">
    <source>
        <dbReference type="ARBA" id="ARBA00012483"/>
    </source>
</evidence>
<feature type="compositionally biased region" description="Polar residues" evidence="9">
    <location>
        <begin position="427"/>
        <end position="446"/>
    </location>
</feature>
<evidence type="ECO:0000256" key="1">
    <source>
        <dbReference type="ARBA" id="ARBA00000900"/>
    </source>
</evidence>
<evidence type="ECO:0000256" key="8">
    <source>
        <dbReference type="PROSITE-ProRule" id="PRU00175"/>
    </source>
</evidence>
<feature type="compositionally biased region" description="Low complexity" evidence="9">
    <location>
        <begin position="386"/>
        <end position="397"/>
    </location>
</feature>
<evidence type="ECO:0000256" key="4">
    <source>
        <dbReference type="ARBA" id="ARBA00022723"/>
    </source>
</evidence>
<evidence type="ECO:0000259" key="10">
    <source>
        <dbReference type="PROSITE" id="PS50089"/>
    </source>
</evidence>
<feature type="region of interest" description="Disordered" evidence="9">
    <location>
        <begin position="45"/>
        <end position="64"/>
    </location>
</feature>
<dbReference type="Gene3D" id="3.30.40.10">
    <property type="entry name" value="Zinc/RING finger domain, C3HC4 (zinc finger)"/>
    <property type="match status" value="1"/>
</dbReference>
<dbReference type="EC" id="2.3.2.27" evidence="2"/>
<reference evidence="11 12" key="1">
    <citation type="journal article" date="2021" name="MBio">
        <title>A New Model Trypanosomatid, Novymonas esmeraldas: Genomic Perception of Its 'Candidatus Pandoraea novymonadis' Endosymbiont.</title>
        <authorList>
            <person name="Zakharova A."/>
            <person name="Saura A."/>
            <person name="Butenko A."/>
            <person name="Podesvova L."/>
            <person name="Warmusova S."/>
            <person name="Kostygov A.Y."/>
            <person name="Nenarokova A."/>
            <person name="Lukes J."/>
            <person name="Opperdoes F.R."/>
            <person name="Yurchenko V."/>
        </authorList>
    </citation>
    <scope>NUCLEOTIDE SEQUENCE [LARGE SCALE GENOMIC DNA]</scope>
    <source>
        <strain evidence="11 12">E262AT.01</strain>
    </source>
</reference>